<evidence type="ECO:0000256" key="9">
    <source>
        <dbReference type="HAMAP-Rule" id="MF_00009"/>
    </source>
</evidence>
<accession>A0A1Q9JGJ9</accession>
<dbReference type="PROSITE" id="PS01306">
    <property type="entry name" value="UPF0054"/>
    <property type="match status" value="1"/>
</dbReference>
<dbReference type="NCBIfam" id="TIGR00043">
    <property type="entry name" value="rRNA maturation RNase YbeY"/>
    <property type="match status" value="1"/>
</dbReference>
<evidence type="ECO:0000256" key="2">
    <source>
        <dbReference type="ARBA" id="ARBA00022517"/>
    </source>
</evidence>
<dbReference type="Proteomes" id="UP000187404">
    <property type="component" value="Unassembled WGS sequence"/>
</dbReference>
<dbReference type="InterPro" id="IPR002036">
    <property type="entry name" value="YbeY"/>
</dbReference>
<feature type="binding site" evidence="9">
    <location>
        <position position="126"/>
    </location>
    <ligand>
        <name>Zn(2+)</name>
        <dbReference type="ChEBI" id="CHEBI:29105"/>
        <note>catalytic</note>
    </ligand>
</feature>
<dbReference type="GO" id="GO:0005737">
    <property type="term" value="C:cytoplasm"/>
    <property type="evidence" value="ECO:0007669"/>
    <property type="project" value="UniProtKB-SubCell"/>
</dbReference>
<evidence type="ECO:0000256" key="8">
    <source>
        <dbReference type="ARBA" id="ARBA00022833"/>
    </source>
</evidence>
<reference evidence="10 11" key="1">
    <citation type="journal article" date="2016" name="Appl. Environ. Microbiol.">
        <title>Function and Phylogeny of Bacterial Butyryl Coenzyme A:Acetate Transferases and Their Diversity in the Proximal Colon of Swine.</title>
        <authorList>
            <person name="Trachsel J."/>
            <person name="Bayles D.O."/>
            <person name="Looft T."/>
            <person name="Levine U.Y."/>
            <person name="Allen H.K."/>
        </authorList>
    </citation>
    <scope>NUCLEOTIDE SEQUENCE [LARGE SCALE GENOMIC DNA]</scope>
    <source>
        <strain evidence="10 11">68-3-10</strain>
    </source>
</reference>
<protein>
    <recommendedName>
        <fullName evidence="9">Endoribonuclease YbeY</fullName>
        <ecNumber evidence="9">3.1.-.-</ecNumber>
    </recommendedName>
</protein>
<evidence type="ECO:0000256" key="1">
    <source>
        <dbReference type="ARBA" id="ARBA00010875"/>
    </source>
</evidence>
<dbReference type="GO" id="GO:0006364">
    <property type="term" value="P:rRNA processing"/>
    <property type="evidence" value="ECO:0007669"/>
    <property type="project" value="UniProtKB-UniRule"/>
</dbReference>
<evidence type="ECO:0000256" key="3">
    <source>
        <dbReference type="ARBA" id="ARBA00022552"/>
    </source>
</evidence>
<keyword evidence="6 9" id="KW-0255">Endonuclease</keyword>
<dbReference type="EMBL" id="MJIE01000001">
    <property type="protein sequence ID" value="OLR55313.1"/>
    <property type="molecule type" value="Genomic_DNA"/>
</dbReference>
<dbReference type="InterPro" id="IPR023091">
    <property type="entry name" value="MetalPrtase_cat_dom_sf_prd"/>
</dbReference>
<dbReference type="STRING" id="1261640.BHK98_04070"/>
<feature type="binding site" evidence="9">
    <location>
        <position position="136"/>
    </location>
    <ligand>
        <name>Zn(2+)</name>
        <dbReference type="ChEBI" id="CHEBI:29105"/>
        <note>catalytic</note>
    </ligand>
</feature>
<keyword evidence="2 9" id="KW-0690">Ribosome biogenesis</keyword>
<evidence type="ECO:0000313" key="10">
    <source>
        <dbReference type="EMBL" id="OLR55313.1"/>
    </source>
</evidence>
<evidence type="ECO:0000256" key="5">
    <source>
        <dbReference type="ARBA" id="ARBA00022723"/>
    </source>
</evidence>
<comment type="caution">
    <text evidence="10">The sequence shown here is derived from an EMBL/GenBank/DDBJ whole genome shotgun (WGS) entry which is preliminary data.</text>
</comment>
<comment type="function">
    <text evidence="9">Single strand-specific metallo-endoribonuclease involved in late-stage 70S ribosome quality control and in maturation of the 3' terminus of the 16S rRNA.</text>
</comment>
<dbReference type="AlphaFoldDB" id="A0A1Q9JGJ9"/>
<dbReference type="Pfam" id="PF02130">
    <property type="entry name" value="YbeY"/>
    <property type="match status" value="1"/>
</dbReference>
<evidence type="ECO:0000256" key="4">
    <source>
        <dbReference type="ARBA" id="ARBA00022722"/>
    </source>
</evidence>
<keyword evidence="3 9" id="KW-0698">rRNA processing</keyword>
<keyword evidence="8 9" id="KW-0862">Zinc</keyword>
<dbReference type="HAMAP" id="MF_00009">
    <property type="entry name" value="Endoribonucl_YbeY"/>
    <property type="match status" value="1"/>
</dbReference>
<dbReference type="GO" id="GO:0008270">
    <property type="term" value="F:zinc ion binding"/>
    <property type="evidence" value="ECO:0007669"/>
    <property type="project" value="UniProtKB-UniRule"/>
</dbReference>
<dbReference type="SUPFAM" id="SSF55486">
    <property type="entry name" value="Metalloproteases ('zincins'), catalytic domain"/>
    <property type="match status" value="1"/>
</dbReference>
<keyword evidence="4 9" id="KW-0540">Nuclease</keyword>
<proteinExistence type="inferred from homology"/>
<comment type="cofactor">
    <cofactor evidence="9">
        <name>Zn(2+)</name>
        <dbReference type="ChEBI" id="CHEBI:29105"/>
    </cofactor>
    <text evidence="9">Binds 1 zinc ion.</text>
</comment>
<evidence type="ECO:0000313" key="11">
    <source>
        <dbReference type="Proteomes" id="UP000187404"/>
    </source>
</evidence>
<dbReference type="EC" id="3.1.-.-" evidence="9"/>
<dbReference type="OrthoDB" id="9807740at2"/>
<sequence length="160" mass="17881">MRVYFAEDAGAGAGVSQEIAAAMEKAADRCAVSEGLDASRCEVSVSVVSPEEIRELNRDYRGIDRVTDVLSFPQYENPGEILEAQSRTGDEPAALGDVVICRERAEEQAEEFGHSAERELLYLFVHSVLHLLGYDHMEPEEKSVMRAREEEIMKYLGVER</sequence>
<keyword evidence="9" id="KW-0963">Cytoplasm</keyword>
<comment type="subcellular location">
    <subcellularLocation>
        <location evidence="9">Cytoplasm</location>
    </subcellularLocation>
</comment>
<organism evidence="10 11">
    <name type="scientific">Hornefia porci</name>
    <dbReference type="NCBI Taxonomy" id="2652292"/>
    <lineage>
        <taxon>Bacteria</taxon>
        <taxon>Bacillati</taxon>
        <taxon>Bacillota</taxon>
        <taxon>Clostridia</taxon>
        <taxon>Peptostreptococcales</taxon>
        <taxon>Anaerovoracaceae</taxon>
        <taxon>Hornefia</taxon>
    </lineage>
</organism>
<keyword evidence="7 9" id="KW-0378">Hydrolase</keyword>
<dbReference type="PANTHER" id="PTHR46986">
    <property type="entry name" value="ENDORIBONUCLEASE YBEY, CHLOROPLASTIC"/>
    <property type="match status" value="1"/>
</dbReference>
<name>A0A1Q9JGJ9_9FIRM</name>
<dbReference type="PANTHER" id="PTHR46986:SF1">
    <property type="entry name" value="ENDORIBONUCLEASE YBEY, CHLOROPLASTIC"/>
    <property type="match status" value="1"/>
</dbReference>
<dbReference type="GO" id="GO:0004222">
    <property type="term" value="F:metalloendopeptidase activity"/>
    <property type="evidence" value="ECO:0007669"/>
    <property type="project" value="InterPro"/>
</dbReference>
<keyword evidence="11" id="KW-1185">Reference proteome</keyword>
<evidence type="ECO:0000256" key="7">
    <source>
        <dbReference type="ARBA" id="ARBA00022801"/>
    </source>
</evidence>
<dbReference type="GO" id="GO:0004521">
    <property type="term" value="F:RNA endonuclease activity"/>
    <property type="evidence" value="ECO:0007669"/>
    <property type="project" value="UniProtKB-UniRule"/>
</dbReference>
<gene>
    <name evidence="9" type="primary">ybeY</name>
    <name evidence="10" type="ORF">BHK98_04070</name>
</gene>
<dbReference type="RefSeq" id="WP_075712308.1">
    <property type="nucleotide sequence ID" value="NZ_MJIE01000001.1"/>
</dbReference>
<comment type="similarity">
    <text evidence="1 9">Belongs to the endoribonuclease YbeY family.</text>
</comment>
<dbReference type="Gene3D" id="3.40.390.30">
    <property type="entry name" value="Metalloproteases ('zincins'), catalytic domain"/>
    <property type="match status" value="1"/>
</dbReference>
<feature type="binding site" evidence="9">
    <location>
        <position position="130"/>
    </location>
    <ligand>
        <name>Zn(2+)</name>
        <dbReference type="ChEBI" id="CHEBI:29105"/>
        <note>catalytic</note>
    </ligand>
</feature>
<evidence type="ECO:0000256" key="6">
    <source>
        <dbReference type="ARBA" id="ARBA00022759"/>
    </source>
</evidence>
<dbReference type="InterPro" id="IPR020549">
    <property type="entry name" value="YbeY_CS"/>
</dbReference>
<keyword evidence="5 9" id="KW-0479">Metal-binding</keyword>